<evidence type="ECO:0000256" key="3">
    <source>
        <dbReference type="ARBA" id="ARBA00029596"/>
    </source>
</evidence>
<dbReference type="PANTHER" id="PTHR33254:SF4">
    <property type="entry name" value="4-HYDROXY-4-METHYL-2-OXOGLUTARATE ALDOLASE 3-RELATED"/>
    <property type="match status" value="1"/>
</dbReference>
<name>A0A857IZ32_9BURK</name>
<keyword evidence="7" id="KW-1185">Reference proteome</keyword>
<dbReference type="InterPro" id="IPR036704">
    <property type="entry name" value="RraA/RraA-like_sf"/>
</dbReference>
<dbReference type="Proteomes" id="UP000464787">
    <property type="component" value="Chromosome"/>
</dbReference>
<proteinExistence type="predicted"/>
<comment type="cofactor">
    <cofactor evidence="1">
        <name>a divalent metal cation</name>
        <dbReference type="ChEBI" id="CHEBI:60240"/>
    </cofactor>
</comment>
<dbReference type="RefSeq" id="WP_160550234.1">
    <property type="nucleotide sequence ID" value="NZ_CP047650.1"/>
</dbReference>
<gene>
    <name evidence="6" type="ORF">GT347_01140</name>
</gene>
<evidence type="ECO:0000256" key="5">
    <source>
        <dbReference type="PIRSR" id="PIRSR605493-1"/>
    </source>
</evidence>
<feature type="binding site" evidence="5">
    <location>
        <begin position="99"/>
        <end position="102"/>
    </location>
    <ligand>
        <name>substrate</name>
    </ligand>
</feature>
<dbReference type="CDD" id="cd16841">
    <property type="entry name" value="RraA_family"/>
    <property type="match status" value="1"/>
</dbReference>
<comment type="cofactor">
    <cofactor evidence="5">
        <name>Mg(2+)</name>
        <dbReference type="ChEBI" id="CHEBI:18420"/>
    </cofactor>
</comment>
<dbReference type="NCBIfam" id="NF004850">
    <property type="entry name" value="PRK06201.1"/>
    <property type="match status" value="1"/>
</dbReference>
<feature type="binding site" evidence="5">
    <location>
        <position position="121"/>
    </location>
    <ligand>
        <name>substrate</name>
    </ligand>
</feature>
<dbReference type="SUPFAM" id="SSF89562">
    <property type="entry name" value="RraA-like"/>
    <property type="match status" value="1"/>
</dbReference>
<evidence type="ECO:0000256" key="1">
    <source>
        <dbReference type="ARBA" id="ARBA00001968"/>
    </source>
</evidence>
<dbReference type="Pfam" id="PF03737">
    <property type="entry name" value="RraA-like"/>
    <property type="match status" value="1"/>
</dbReference>
<dbReference type="InterPro" id="IPR005493">
    <property type="entry name" value="RraA/RraA-like"/>
</dbReference>
<dbReference type="AlphaFoldDB" id="A0A857IZ32"/>
<reference evidence="6 7" key="1">
    <citation type="submission" date="2020-01" db="EMBL/GenBank/DDBJ databases">
        <title>Genome sequencing of strain KACC 21265.</title>
        <authorList>
            <person name="Heo J."/>
            <person name="Kim S.-J."/>
            <person name="Kim J.-S."/>
            <person name="Hong S.-B."/>
            <person name="Kwon S.-W."/>
        </authorList>
    </citation>
    <scope>NUCLEOTIDE SEQUENCE [LARGE SCALE GENOMIC DNA]</scope>
    <source>
        <strain evidence="6 7">KACC 21265</strain>
    </source>
</reference>
<dbReference type="KEGG" id="xyk:GT347_01140"/>
<dbReference type="GO" id="GO:0046872">
    <property type="term" value="F:metal ion binding"/>
    <property type="evidence" value="ECO:0007669"/>
    <property type="project" value="UniProtKB-KW"/>
</dbReference>
<sequence>MSLLGNRVHAAFERLPADLIAAARGLPTAVIGDVSQRLFSFHGGYDNYSQKALAFAGTAFTVRVRPGDNLFLHKVLDIALPGDVVVCDAGGALDNAILGEMMGRYAASRGVAAIVINGAIRDRAGLRTLPIPVYGRGVTPNGPYKSGPGEAGYPVSIGGVSVASGDLVVGDEDGVIVLPRSEAASVIGKARAHAAVEEGWAAQIAAGTWPRGWVDAALAQLK</sequence>
<organism evidence="6 7">
    <name type="scientific">Xylophilus rhododendri</name>
    <dbReference type="NCBI Taxonomy" id="2697032"/>
    <lineage>
        <taxon>Bacteria</taxon>
        <taxon>Pseudomonadati</taxon>
        <taxon>Pseudomonadota</taxon>
        <taxon>Betaproteobacteria</taxon>
        <taxon>Burkholderiales</taxon>
        <taxon>Xylophilus</taxon>
    </lineage>
</organism>
<keyword evidence="5" id="KW-0479">Metal-binding</keyword>
<protein>
    <recommendedName>
        <fullName evidence="2">Putative 4-hydroxy-4-methyl-2-oxoglutarate aldolase</fullName>
    </recommendedName>
    <alternativeName>
        <fullName evidence="3">Regulator of ribonuclease activity homolog</fullName>
    </alternativeName>
    <alternativeName>
        <fullName evidence="4">RraA-like protein</fullName>
    </alternativeName>
</protein>
<dbReference type="Gene3D" id="3.50.30.40">
    <property type="entry name" value="Ribonuclease E inhibitor RraA/RraA-like"/>
    <property type="match status" value="1"/>
</dbReference>
<feature type="binding site" evidence="5">
    <location>
        <position position="122"/>
    </location>
    <ligand>
        <name>Mg(2+)</name>
        <dbReference type="ChEBI" id="CHEBI:18420"/>
    </ligand>
</feature>
<dbReference type="PANTHER" id="PTHR33254">
    <property type="entry name" value="4-HYDROXY-4-METHYL-2-OXOGLUTARATE ALDOLASE 3-RELATED"/>
    <property type="match status" value="1"/>
</dbReference>
<dbReference type="EMBL" id="CP047650">
    <property type="protein sequence ID" value="QHI96716.1"/>
    <property type="molecule type" value="Genomic_DNA"/>
</dbReference>
<evidence type="ECO:0000256" key="4">
    <source>
        <dbReference type="ARBA" id="ARBA00030169"/>
    </source>
</evidence>
<evidence type="ECO:0000313" key="7">
    <source>
        <dbReference type="Proteomes" id="UP000464787"/>
    </source>
</evidence>
<evidence type="ECO:0000256" key="2">
    <source>
        <dbReference type="ARBA" id="ARBA00016549"/>
    </source>
</evidence>
<keyword evidence="5" id="KW-0460">Magnesium</keyword>
<accession>A0A857IZ32</accession>
<evidence type="ECO:0000313" key="6">
    <source>
        <dbReference type="EMBL" id="QHI96716.1"/>
    </source>
</evidence>